<dbReference type="NCBIfam" id="TIGR04183">
    <property type="entry name" value="Por_Secre_tail"/>
    <property type="match status" value="1"/>
</dbReference>
<dbReference type="Proteomes" id="UP000316778">
    <property type="component" value="Unassembled WGS sequence"/>
</dbReference>
<dbReference type="RefSeq" id="WP_145709861.1">
    <property type="nucleotide sequence ID" value="NZ_BAAAFY010000001.1"/>
</dbReference>
<evidence type="ECO:0000256" key="1">
    <source>
        <dbReference type="SAM" id="SignalP"/>
    </source>
</evidence>
<feature type="chain" id="PRO_5021709100" evidence="1">
    <location>
        <begin position="24"/>
        <end position="495"/>
    </location>
</feature>
<evidence type="ECO:0000313" key="3">
    <source>
        <dbReference type="EMBL" id="TWI90670.1"/>
    </source>
</evidence>
<accession>A0A562TCE8</accession>
<evidence type="ECO:0000313" key="4">
    <source>
        <dbReference type="Proteomes" id="UP000316778"/>
    </source>
</evidence>
<organism evidence="3 4">
    <name type="scientific">Chitinophaga japonensis</name>
    <name type="common">Flexibacter japonensis</name>
    <dbReference type="NCBI Taxonomy" id="104662"/>
    <lineage>
        <taxon>Bacteria</taxon>
        <taxon>Pseudomonadati</taxon>
        <taxon>Bacteroidota</taxon>
        <taxon>Chitinophagia</taxon>
        <taxon>Chitinophagales</taxon>
        <taxon>Chitinophagaceae</taxon>
        <taxon>Chitinophaga</taxon>
    </lineage>
</organism>
<dbReference type="OrthoDB" id="291295at2"/>
<comment type="caution">
    <text evidence="3">The sequence shown here is derived from an EMBL/GenBank/DDBJ whole genome shotgun (WGS) entry which is preliminary data.</text>
</comment>
<keyword evidence="4" id="KW-1185">Reference proteome</keyword>
<dbReference type="Pfam" id="PF18962">
    <property type="entry name" value="Por_Secre_tail"/>
    <property type="match status" value="1"/>
</dbReference>
<dbReference type="EMBL" id="VLLG01000002">
    <property type="protein sequence ID" value="TWI90670.1"/>
    <property type="molecule type" value="Genomic_DNA"/>
</dbReference>
<dbReference type="AlphaFoldDB" id="A0A562TCE8"/>
<dbReference type="InterPro" id="IPR026444">
    <property type="entry name" value="Secre_tail"/>
</dbReference>
<sequence length="495" mass="53297">MKTQFTLKSLFALLFFIHFQSQLFSQSISGPATVCPNAGTVRYTFNNASPCSNLQWQIQGGQVTIINQVNNYIDLQFPAVPSDVTYRINVGYICTAGNGNTSRDVLVKAGPTIATLSRAISCGFQGNYTFDIDVVPGTWTDVQWTTNTGWVPGSEWHDPGTIEWHHKEYTVNNLNGGYVKAVVLGTGCSNAPIYELTYNITRSPDNTLPAPAFTSGSATGVCGTSVVNVAVTPPPGSVAPTGYRWYSTPANVLKINGGVHNDASTALLTSTPSVNITVNGTQSDVAATVYVSAEYPGGCNTAFAPRQINVAGTVPAAPTVTSTLLSDPGEPTEYLFTATPMSNVIYDWYLSGGTLVKSSTENTFDEYFPCRVSRTYYCIVRNSCGSSAPSNSVTRTGGCRDRERVSNFTISPNPATNIVTIAVKENPVAKSAETSSVASFNEVNIYDFNGNLVKRQQYAPARQGTIDVGNLRTGTYYIEIKNGQYTEKQTLIIQK</sequence>
<keyword evidence="1" id="KW-0732">Signal</keyword>
<proteinExistence type="predicted"/>
<protein>
    <submittedName>
        <fullName evidence="3">Putative secreted protein (Por secretion system target)</fullName>
    </submittedName>
</protein>
<gene>
    <name evidence="3" type="ORF">LX66_0030</name>
</gene>
<evidence type="ECO:0000259" key="2">
    <source>
        <dbReference type="Pfam" id="PF18962"/>
    </source>
</evidence>
<reference evidence="3 4" key="1">
    <citation type="journal article" date="2013" name="Stand. Genomic Sci.">
        <title>Genomic Encyclopedia of Type Strains, Phase I: The one thousand microbial genomes (KMG-I) project.</title>
        <authorList>
            <person name="Kyrpides N.C."/>
            <person name="Woyke T."/>
            <person name="Eisen J.A."/>
            <person name="Garrity G."/>
            <person name="Lilburn T.G."/>
            <person name="Beck B.J."/>
            <person name="Whitman W.B."/>
            <person name="Hugenholtz P."/>
            <person name="Klenk H.P."/>
        </authorList>
    </citation>
    <scope>NUCLEOTIDE SEQUENCE [LARGE SCALE GENOMIC DNA]</scope>
    <source>
        <strain evidence="3 4">DSM 13484</strain>
    </source>
</reference>
<name>A0A562TCE8_CHIJA</name>
<feature type="signal peptide" evidence="1">
    <location>
        <begin position="1"/>
        <end position="23"/>
    </location>
</feature>
<feature type="domain" description="Secretion system C-terminal sorting" evidence="2">
    <location>
        <begin position="410"/>
        <end position="493"/>
    </location>
</feature>